<dbReference type="HOGENOM" id="CLU_096258_0_0_3"/>
<reference evidence="4" key="1">
    <citation type="submission" date="2012-04" db="EMBL/GenBank/DDBJ databases">
        <title>Finished genome of Dactylococcopsis salina PCC 8305.</title>
        <authorList>
            <consortium name="US DOE Joint Genome Institute"/>
            <person name="Gugger M."/>
            <person name="Coursin T."/>
            <person name="Rippka R."/>
            <person name="Tandeau De Marsac N."/>
            <person name="Huntemann M."/>
            <person name="Wei C.-L."/>
            <person name="Han J."/>
            <person name="Detter J.C."/>
            <person name="Han C."/>
            <person name="Tapia R."/>
            <person name="Daligault H."/>
            <person name="Chen A."/>
            <person name="Krypides N."/>
            <person name="Mavromatis K."/>
            <person name="Markowitz V."/>
            <person name="Szeto E."/>
            <person name="Ivanova N."/>
            <person name="Ovchinnikova G."/>
            <person name="Pagani I."/>
            <person name="Pati A."/>
            <person name="Goodwin L."/>
            <person name="Peters L."/>
            <person name="Pitluck S."/>
            <person name="Woyke T."/>
            <person name="Kerfeld C."/>
        </authorList>
    </citation>
    <scope>NUCLEOTIDE SEQUENCE [LARGE SCALE GENOMIC DNA]</scope>
    <source>
        <strain evidence="4">PCC 8305</strain>
    </source>
</reference>
<evidence type="ECO:0000256" key="1">
    <source>
        <dbReference type="ARBA" id="ARBA00010681"/>
    </source>
</evidence>
<evidence type="ECO:0000313" key="5">
    <source>
        <dbReference type="Proteomes" id="UP000010482"/>
    </source>
</evidence>
<dbReference type="GO" id="GO:0016829">
    <property type="term" value="F:lyase activity"/>
    <property type="evidence" value="ECO:0007669"/>
    <property type="project" value="UniProtKB-KW"/>
</dbReference>
<dbReference type="HAMAP" id="MF_01459">
    <property type="entry name" value="Chrphore_lyase_CpxS"/>
    <property type="match status" value="1"/>
</dbReference>
<protein>
    <recommendedName>
        <fullName evidence="3">Chromophore lyase CpcS/CpeS</fullName>
        <ecNumber evidence="3">4.-.-.-</ecNumber>
    </recommendedName>
</protein>
<accession>K9YT93</accession>
<dbReference type="Proteomes" id="UP000010482">
    <property type="component" value="Chromosome"/>
</dbReference>
<dbReference type="CDD" id="cd19433">
    <property type="entry name" value="lipocalin_CpcS-CpeS"/>
    <property type="match status" value="1"/>
</dbReference>
<comment type="similarity">
    <text evidence="1 3">Belongs to the CpcS/CpeS biliprotein lyase family.</text>
</comment>
<evidence type="ECO:0000256" key="3">
    <source>
        <dbReference type="HAMAP-Rule" id="MF_01459"/>
    </source>
</evidence>
<dbReference type="Gene3D" id="2.40.128.20">
    <property type="match status" value="1"/>
</dbReference>
<dbReference type="OrthoDB" id="554080at2"/>
<dbReference type="STRING" id="13035.Dacsa_0540"/>
<name>K9YT93_DACS8</name>
<dbReference type="EMBL" id="CP003944">
    <property type="protein sequence ID" value="AFZ49323.1"/>
    <property type="molecule type" value="Genomic_DNA"/>
</dbReference>
<dbReference type="InterPro" id="IPR012674">
    <property type="entry name" value="Calycin"/>
</dbReference>
<sequence>MDGLQFFQKSAGQWYSLRTTHHLPFRRAETGGSDITVKSLGAEDHRIAEICQMHSVDPSNAVGGAFVSWDGAMEWDKEGEDHSGTSVFSLVPDQENPQQGKLLRERGYAEVVPVMGEYHIDQEDALVLITEYDTMSINERFWFPHPSLRLRTSTVKRFGGLSTATFCAEIRVDNTDGATSETTDQDGVQSFWGW</sequence>
<keyword evidence="2 3" id="KW-0456">Lyase</keyword>
<evidence type="ECO:0000256" key="2">
    <source>
        <dbReference type="ARBA" id="ARBA00023239"/>
    </source>
</evidence>
<dbReference type="PATRIC" id="fig|13035.3.peg.614"/>
<dbReference type="EC" id="4.-.-.-" evidence="3"/>
<dbReference type="eggNOG" id="ENOG502Z8E6">
    <property type="taxonomic scope" value="Bacteria"/>
</dbReference>
<organism evidence="4 5">
    <name type="scientific">Dactylococcopsis salina (strain PCC 8305)</name>
    <name type="common">Myxobactron salinum</name>
    <dbReference type="NCBI Taxonomy" id="13035"/>
    <lineage>
        <taxon>Bacteria</taxon>
        <taxon>Bacillati</taxon>
        <taxon>Cyanobacteriota</taxon>
        <taxon>Cyanophyceae</taxon>
        <taxon>Nodosilineales</taxon>
        <taxon>Cymatolegaceae</taxon>
        <taxon>Dactylococcopsis</taxon>
    </lineage>
</organism>
<comment type="function">
    <text evidence="3">Covalently attaches a chromophore to Cys residue(s) of phycobiliproteins.</text>
</comment>
<dbReference type="GO" id="GO:0017006">
    <property type="term" value="P:protein-tetrapyrrole linkage"/>
    <property type="evidence" value="ECO:0007669"/>
    <property type="project" value="UniProtKB-UniRule"/>
</dbReference>
<dbReference type="Pfam" id="PF09367">
    <property type="entry name" value="CpeS"/>
    <property type="match status" value="1"/>
</dbReference>
<dbReference type="InterPro" id="IPR018536">
    <property type="entry name" value="CpcS/CpeS"/>
</dbReference>
<dbReference type="KEGG" id="dsl:Dacsa_0540"/>
<dbReference type="AlphaFoldDB" id="K9YT93"/>
<dbReference type="RefSeq" id="WP_015228336.1">
    <property type="nucleotide sequence ID" value="NC_019780.1"/>
</dbReference>
<keyword evidence="5" id="KW-1185">Reference proteome</keyword>
<gene>
    <name evidence="3" type="primary">cpcS</name>
    <name evidence="4" type="ORF">Dacsa_0540</name>
</gene>
<proteinExistence type="inferred from homology"/>
<evidence type="ECO:0000313" key="4">
    <source>
        <dbReference type="EMBL" id="AFZ49323.1"/>
    </source>
</evidence>